<dbReference type="SMART" id="SM00862">
    <property type="entry name" value="Trans_reg_C"/>
    <property type="match status" value="1"/>
</dbReference>
<evidence type="ECO:0000313" key="5">
    <source>
        <dbReference type="Proteomes" id="UP000060699"/>
    </source>
</evidence>
<proteinExistence type="predicted"/>
<evidence type="ECO:0000256" key="3">
    <source>
        <dbReference type="ARBA" id="ARBA00023163"/>
    </source>
</evidence>
<protein>
    <submittedName>
        <fullName evidence="4">Transcriptional regulator</fullName>
    </submittedName>
</protein>
<gene>
    <name evidence="4" type="ORF">RD2015_805</name>
</gene>
<dbReference type="PROSITE" id="PS50110">
    <property type="entry name" value="RESPONSE_REGULATORY"/>
    <property type="match status" value="1"/>
</dbReference>
<dbReference type="PANTHER" id="PTHR48111:SF67">
    <property type="entry name" value="TRANSCRIPTIONAL REGULATORY PROTEIN TCTD"/>
    <property type="match status" value="1"/>
</dbReference>
<name>A0A0U3DWZ0_9BURK</name>
<accession>A0A0U3DWZ0</accession>
<keyword evidence="5" id="KW-1185">Reference proteome</keyword>
<dbReference type="Pfam" id="PF00486">
    <property type="entry name" value="Trans_reg_C"/>
    <property type="match status" value="1"/>
</dbReference>
<dbReference type="GO" id="GO:0000976">
    <property type="term" value="F:transcription cis-regulatory region binding"/>
    <property type="evidence" value="ECO:0007669"/>
    <property type="project" value="TreeGrafter"/>
</dbReference>
<dbReference type="Gene3D" id="6.10.250.690">
    <property type="match status" value="1"/>
</dbReference>
<dbReference type="Proteomes" id="UP000060699">
    <property type="component" value="Chromosome"/>
</dbReference>
<reference evidence="4 5" key="1">
    <citation type="submission" date="2015-12" db="EMBL/GenBank/DDBJ databases">
        <title>Complete genome of Roseateles depolymerans KCTC 42856.</title>
        <authorList>
            <person name="Kim K.M."/>
        </authorList>
    </citation>
    <scope>NUCLEOTIDE SEQUENCE [LARGE SCALE GENOMIC DNA]</scope>
    <source>
        <strain evidence="4 5">KCTC 42856</strain>
    </source>
</reference>
<dbReference type="InterPro" id="IPR039420">
    <property type="entry name" value="WalR-like"/>
</dbReference>
<dbReference type="AlphaFoldDB" id="A0A0U3DWZ0"/>
<dbReference type="RefSeq" id="WP_232309920.1">
    <property type="nucleotide sequence ID" value="NZ_CP013729.1"/>
</dbReference>
<evidence type="ECO:0000256" key="2">
    <source>
        <dbReference type="ARBA" id="ARBA00023125"/>
    </source>
</evidence>
<dbReference type="CDD" id="cd17624">
    <property type="entry name" value="REC_OmpR_PmrA-like"/>
    <property type="match status" value="1"/>
</dbReference>
<dbReference type="InterPro" id="IPR036388">
    <property type="entry name" value="WH-like_DNA-bd_sf"/>
</dbReference>
<dbReference type="Gene3D" id="3.40.50.2300">
    <property type="match status" value="1"/>
</dbReference>
<dbReference type="KEGG" id="rdp:RD2015_805"/>
<dbReference type="GO" id="GO:0005829">
    <property type="term" value="C:cytosol"/>
    <property type="evidence" value="ECO:0007669"/>
    <property type="project" value="TreeGrafter"/>
</dbReference>
<dbReference type="InterPro" id="IPR001867">
    <property type="entry name" value="OmpR/PhoB-type_DNA-bd"/>
</dbReference>
<dbReference type="GO" id="GO:0032993">
    <property type="term" value="C:protein-DNA complex"/>
    <property type="evidence" value="ECO:0007669"/>
    <property type="project" value="TreeGrafter"/>
</dbReference>
<dbReference type="GO" id="GO:0006355">
    <property type="term" value="P:regulation of DNA-templated transcription"/>
    <property type="evidence" value="ECO:0007669"/>
    <property type="project" value="InterPro"/>
</dbReference>
<dbReference type="PATRIC" id="fig|76731.3.peg.818"/>
<dbReference type="GO" id="GO:0000156">
    <property type="term" value="F:phosphorelay response regulator activity"/>
    <property type="evidence" value="ECO:0007669"/>
    <property type="project" value="TreeGrafter"/>
</dbReference>
<dbReference type="SMART" id="SM00448">
    <property type="entry name" value="REC"/>
    <property type="match status" value="1"/>
</dbReference>
<dbReference type="Pfam" id="PF00072">
    <property type="entry name" value="Response_reg"/>
    <property type="match status" value="1"/>
</dbReference>
<dbReference type="PROSITE" id="PS51755">
    <property type="entry name" value="OMPR_PHOB"/>
    <property type="match status" value="1"/>
</dbReference>
<keyword evidence="3" id="KW-0804">Transcription</keyword>
<dbReference type="EMBL" id="CP013729">
    <property type="protein sequence ID" value="ALV05301.1"/>
    <property type="molecule type" value="Genomic_DNA"/>
</dbReference>
<evidence type="ECO:0000313" key="4">
    <source>
        <dbReference type="EMBL" id="ALV05301.1"/>
    </source>
</evidence>
<organism evidence="4 5">
    <name type="scientific">Roseateles depolymerans</name>
    <dbReference type="NCBI Taxonomy" id="76731"/>
    <lineage>
        <taxon>Bacteria</taxon>
        <taxon>Pseudomonadati</taxon>
        <taxon>Pseudomonadota</taxon>
        <taxon>Betaproteobacteria</taxon>
        <taxon>Burkholderiales</taxon>
        <taxon>Sphaerotilaceae</taxon>
        <taxon>Roseateles</taxon>
    </lineage>
</organism>
<keyword evidence="2" id="KW-0238">DNA-binding</keyword>
<dbReference type="SUPFAM" id="SSF52172">
    <property type="entry name" value="CheY-like"/>
    <property type="match status" value="1"/>
</dbReference>
<dbReference type="PANTHER" id="PTHR48111">
    <property type="entry name" value="REGULATOR OF RPOS"/>
    <property type="match status" value="1"/>
</dbReference>
<dbReference type="Gene3D" id="1.10.10.10">
    <property type="entry name" value="Winged helix-like DNA-binding domain superfamily/Winged helix DNA-binding domain"/>
    <property type="match status" value="1"/>
</dbReference>
<dbReference type="CDD" id="cd00383">
    <property type="entry name" value="trans_reg_C"/>
    <property type="match status" value="1"/>
</dbReference>
<dbReference type="STRING" id="76731.RD2015_805"/>
<dbReference type="InterPro" id="IPR001789">
    <property type="entry name" value="Sig_transdc_resp-reg_receiver"/>
</dbReference>
<sequence length="230" mass="25347">MLITMRILLVEDDEFLAESTARALRSQSWVVDVTGRGEPVPLSLREDRYDLLILDIGLAGIDGFETLRRVRAQGSTVPVLLLTARDAVEDRVRGLEGGADDYLVKPFALSELIARARALVRRSQARSGNELQLGSLRMDLEARRAFVSDEPLALSAREWDVLGFLLARAGKVVAKEQIGSASNGWEQGVSDNAIEVCVSRLRAKIEPAGLQLRTVRGLGYLLEEVQPARR</sequence>
<dbReference type="InterPro" id="IPR011006">
    <property type="entry name" value="CheY-like_superfamily"/>
</dbReference>
<evidence type="ECO:0000256" key="1">
    <source>
        <dbReference type="ARBA" id="ARBA00023015"/>
    </source>
</evidence>
<keyword evidence="1" id="KW-0805">Transcription regulation</keyword>